<dbReference type="InterPro" id="IPR037401">
    <property type="entry name" value="SnoaL-like"/>
</dbReference>
<dbReference type="InterPro" id="IPR032710">
    <property type="entry name" value="NTF2-like_dom_sf"/>
</dbReference>
<sequence length="141" mass="15861">MVSWRFANSDEAERAFYEAFERADLEAMMEVWAEDEEVACVHPGGQRIDGLEEVRESWRRIFSHGPSLRFRVSHRQIWRGALVAVHAVHENIHAPGERLGLVIATNVYVLTSGGWRMVLHHASPGSGQAPPDDEPVATVLH</sequence>
<dbReference type="InParanoid" id="A0A5C7EVM9"/>
<organism evidence="3 4">
    <name type="scientific">Pelomicrobium methylotrophicum</name>
    <dbReference type="NCBI Taxonomy" id="2602750"/>
    <lineage>
        <taxon>Bacteria</taxon>
        <taxon>Pseudomonadati</taxon>
        <taxon>Pseudomonadota</taxon>
        <taxon>Hydrogenophilia</taxon>
        <taxon>Hydrogenophilia incertae sedis</taxon>
        <taxon>Pelomicrobium</taxon>
    </lineage>
</organism>
<evidence type="ECO:0000259" key="2">
    <source>
        <dbReference type="Pfam" id="PF13474"/>
    </source>
</evidence>
<evidence type="ECO:0000313" key="4">
    <source>
        <dbReference type="Proteomes" id="UP000321201"/>
    </source>
</evidence>
<evidence type="ECO:0000313" key="3">
    <source>
        <dbReference type="EMBL" id="TXF12196.1"/>
    </source>
</evidence>
<gene>
    <name evidence="3" type="ORF">FR698_06560</name>
</gene>
<protein>
    <submittedName>
        <fullName evidence="3">Nuclear transport factor 2 family protein</fullName>
    </submittedName>
</protein>
<dbReference type="Gene3D" id="3.10.450.50">
    <property type="match status" value="1"/>
</dbReference>
<dbReference type="PANTHER" id="PTHR34957:SF1">
    <property type="entry name" value="NUCLEAR TRANSPORT FACTOR 2 (NTF2) FAMILY PROTEIN"/>
    <property type="match status" value="1"/>
</dbReference>
<dbReference type="AlphaFoldDB" id="A0A5C7EVM9"/>
<dbReference type="EMBL" id="VPFL01000007">
    <property type="protein sequence ID" value="TXF12196.1"/>
    <property type="molecule type" value="Genomic_DNA"/>
</dbReference>
<keyword evidence="4" id="KW-1185">Reference proteome</keyword>
<accession>A0A5C7EVM9</accession>
<dbReference type="PANTHER" id="PTHR34957">
    <property type="entry name" value="NUCLEAR TRANSPORT FACTOR 2 (NTF2) FAMILY PROTEIN"/>
    <property type="match status" value="1"/>
</dbReference>
<dbReference type="Proteomes" id="UP000321201">
    <property type="component" value="Unassembled WGS sequence"/>
</dbReference>
<dbReference type="OrthoDB" id="5767026at2"/>
<feature type="domain" description="SnoaL-like" evidence="2">
    <location>
        <begin position="14"/>
        <end position="124"/>
    </location>
</feature>
<proteinExistence type="predicted"/>
<evidence type="ECO:0000256" key="1">
    <source>
        <dbReference type="SAM" id="MobiDB-lite"/>
    </source>
</evidence>
<feature type="region of interest" description="Disordered" evidence="1">
    <location>
        <begin position="122"/>
        <end position="141"/>
    </location>
</feature>
<name>A0A5C7EVM9_9PROT</name>
<dbReference type="Pfam" id="PF13474">
    <property type="entry name" value="SnoaL_3"/>
    <property type="match status" value="1"/>
</dbReference>
<reference evidence="3 4" key="1">
    <citation type="submission" date="2019-08" db="EMBL/GenBank/DDBJ databases">
        <title>Pelomicrobium methylotrophicum gen. nov., sp. nov. a moderately thermophilic, facultatively anaerobic, lithoautotrophic and methylotrophic bacterium isolated from a terrestrial mud volcano.</title>
        <authorList>
            <person name="Slobodkina G.B."/>
            <person name="Merkel A.Y."/>
            <person name="Slobodkin A.I."/>
        </authorList>
    </citation>
    <scope>NUCLEOTIDE SEQUENCE [LARGE SCALE GENOMIC DNA]</scope>
    <source>
        <strain evidence="3 4">SM250</strain>
    </source>
</reference>
<dbReference type="SUPFAM" id="SSF54427">
    <property type="entry name" value="NTF2-like"/>
    <property type="match status" value="1"/>
</dbReference>
<comment type="caution">
    <text evidence="3">The sequence shown here is derived from an EMBL/GenBank/DDBJ whole genome shotgun (WGS) entry which is preliminary data.</text>
</comment>